<dbReference type="RefSeq" id="WP_064027461.1">
    <property type="nucleotide sequence ID" value="NZ_LUUK01000145.1"/>
</dbReference>
<dbReference type="PROSITE" id="PS50075">
    <property type="entry name" value="CARRIER"/>
    <property type="match status" value="1"/>
</dbReference>
<evidence type="ECO:0000256" key="1">
    <source>
        <dbReference type="ARBA" id="ARBA00022450"/>
    </source>
</evidence>
<dbReference type="Gene3D" id="1.10.1200.10">
    <property type="entry name" value="ACP-like"/>
    <property type="match status" value="1"/>
</dbReference>
<evidence type="ECO:0000256" key="2">
    <source>
        <dbReference type="ARBA" id="ARBA00022553"/>
    </source>
</evidence>
<dbReference type="InterPro" id="IPR006162">
    <property type="entry name" value="Ppantetheine_attach_site"/>
</dbReference>
<dbReference type="Pfam" id="PF00550">
    <property type="entry name" value="PP-binding"/>
    <property type="match status" value="1"/>
</dbReference>
<name>A0A177NRH6_9GAMM</name>
<organism evidence="4 5">
    <name type="scientific">Methylomonas koyamae</name>
    <dbReference type="NCBI Taxonomy" id="702114"/>
    <lineage>
        <taxon>Bacteria</taxon>
        <taxon>Pseudomonadati</taxon>
        <taxon>Pseudomonadota</taxon>
        <taxon>Gammaproteobacteria</taxon>
        <taxon>Methylococcales</taxon>
        <taxon>Methylococcaceae</taxon>
        <taxon>Methylomonas</taxon>
    </lineage>
</organism>
<reference evidence="5" key="1">
    <citation type="submission" date="2016-03" db="EMBL/GenBank/DDBJ databases">
        <authorList>
            <person name="Heylen K."/>
            <person name="De Vos P."/>
            <person name="Vekeman B."/>
        </authorList>
    </citation>
    <scope>NUCLEOTIDE SEQUENCE [LARGE SCALE GENOMIC DNA]</scope>
    <source>
        <strain evidence="5">R-45383</strain>
    </source>
</reference>
<protein>
    <submittedName>
        <fullName evidence="4">Acyl carrier protein</fullName>
    </submittedName>
</protein>
<dbReference type="STRING" id="702114.A1355_03080"/>
<dbReference type="PROSITE" id="PS00012">
    <property type="entry name" value="PHOSPHOPANTETHEINE"/>
    <property type="match status" value="1"/>
</dbReference>
<evidence type="ECO:0000313" key="5">
    <source>
        <dbReference type="Proteomes" id="UP000077628"/>
    </source>
</evidence>
<gene>
    <name evidence="4" type="ORF">A1355_03080</name>
</gene>
<dbReference type="SUPFAM" id="SSF47336">
    <property type="entry name" value="ACP-like"/>
    <property type="match status" value="1"/>
</dbReference>
<keyword evidence="1" id="KW-0596">Phosphopantetheine</keyword>
<evidence type="ECO:0000313" key="4">
    <source>
        <dbReference type="EMBL" id="OAI20154.1"/>
    </source>
</evidence>
<keyword evidence="2" id="KW-0597">Phosphoprotein</keyword>
<proteinExistence type="predicted"/>
<accession>A0A177NRH6</accession>
<feature type="domain" description="Carrier" evidence="3">
    <location>
        <begin position="2"/>
        <end position="84"/>
    </location>
</feature>
<dbReference type="Proteomes" id="UP000077628">
    <property type="component" value="Unassembled WGS sequence"/>
</dbReference>
<comment type="caution">
    <text evidence="4">The sequence shown here is derived from an EMBL/GenBank/DDBJ whole genome shotgun (WGS) entry which is preliminary data.</text>
</comment>
<dbReference type="NCBIfam" id="NF006617">
    <property type="entry name" value="PRK09184.1"/>
    <property type="match status" value="1"/>
</dbReference>
<evidence type="ECO:0000259" key="3">
    <source>
        <dbReference type="PROSITE" id="PS50075"/>
    </source>
</evidence>
<keyword evidence="5" id="KW-1185">Reference proteome</keyword>
<sequence length="87" mass="9164">MNTMETELKRLIIDTLALEDVDVADIDSDAALFDGGLGLDSIDALELGVAIRKRYGVKIDAEQHDVAAIFASVASLARFLATAGSAV</sequence>
<dbReference type="InterPro" id="IPR009081">
    <property type="entry name" value="PP-bd_ACP"/>
</dbReference>
<dbReference type="InterPro" id="IPR036736">
    <property type="entry name" value="ACP-like_sf"/>
</dbReference>
<dbReference type="AlphaFoldDB" id="A0A177NRH6"/>
<dbReference type="EMBL" id="LUUK01000145">
    <property type="protein sequence ID" value="OAI20154.1"/>
    <property type="molecule type" value="Genomic_DNA"/>
</dbReference>